<dbReference type="EMBL" id="JANBPK010001113">
    <property type="protein sequence ID" value="KAJ2925812.1"/>
    <property type="molecule type" value="Genomic_DNA"/>
</dbReference>
<name>A0A9W8IZZ6_9AGAR</name>
<feature type="compositionally biased region" description="Low complexity" evidence="1">
    <location>
        <begin position="1"/>
        <end position="13"/>
    </location>
</feature>
<dbReference type="OrthoDB" id="3271097at2759"/>
<reference evidence="2" key="1">
    <citation type="submission" date="2022-06" db="EMBL/GenBank/DDBJ databases">
        <title>Genome Sequence of Candolleomyces eurysporus.</title>
        <authorList>
            <person name="Buettner E."/>
        </authorList>
    </citation>
    <scope>NUCLEOTIDE SEQUENCE</scope>
    <source>
        <strain evidence="2">VTCC 930004</strain>
    </source>
</reference>
<comment type="caution">
    <text evidence="2">The sequence shown here is derived from an EMBL/GenBank/DDBJ whole genome shotgun (WGS) entry which is preliminary data.</text>
</comment>
<accession>A0A9W8IZZ6</accession>
<dbReference type="Proteomes" id="UP001140091">
    <property type="component" value="Unassembled WGS sequence"/>
</dbReference>
<feature type="region of interest" description="Disordered" evidence="1">
    <location>
        <begin position="1"/>
        <end position="57"/>
    </location>
</feature>
<feature type="region of interest" description="Disordered" evidence="1">
    <location>
        <begin position="145"/>
        <end position="179"/>
    </location>
</feature>
<feature type="non-terminal residue" evidence="2">
    <location>
        <position position="179"/>
    </location>
</feature>
<organism evidence="2 3">
    <name type="scientific">Candolleomyces eurysporus</name>
    <dbReference type="NCBI Taxonomy" id="2828524"/>
    <lineage>
        <taxon>Eukaryota</taxon>
        <taxon>Fungi</taxon>
        <taxon>Dikarya</taxon>
        <taxon>Basidiomycota</taxon>
        <taxon>Agaricomycotina</taxon>
        <taxon>Agaricomycetes</taxon>
        <taxon>Agaricomycetidae</taxon>
        <taxon>Agaricales</taxon>
        <taxon>Agaricineae</taxon>
        <taxon>Psathyrellaceae</taxon>
        <taxon>Candolleomyces</taxon>
    </lineage>
</organism>
<proteinExistence type="predicted"/>
<dbReference type="AlphaFoldDB" id="A0A9W8IZZ6"/>
<protein>
    <submittedName>
        <fullName evidence="2">Uncharacterized protein</fullName>
    </submittedName>
</protein>
<sequence>MAPSKTKTTTPSSRNRHTRRGDSGSGESAHSVHRISAAPAPAGQTIVQIPRPQGDAGKDFKIKDAMGLEGDLVLYRNIQRTVKHAAIQSGINLHSRFRDLPVDKLANIYKKVRDTHDYVDKRRFPADWPVVELLKQFLKNHRKHDRKVGRLEPYRRARAQHQAPNTNTLPNIDDEEDSN</sequence>
<evidence type="ECO:0000313" key="2">
    <source>
        <dbReference type="EMBL" id="KAJ2925812.1"/>
    </source>
</evidence>
<gene>
    <name evidence="2" type="ORF">H1R20_g11279</name>
</gene>
<evidence type="ECO:0000256" key="1">
    <source>
        <dbReference type="SAM" id="MobiDB-lite"/>
    </source>
</evidence>
<keyword evidence="3" id="KW-1185">Reference proteome</keyword>
<evidence type="ECO:0000313" key="3">
    <source>
        <dbReference type="Proteomes" id="UP001140091"/>
    </source>
</evidence>